<gene>
    <name evidence="2" type="ORF">BRZCDTV_264</name>
</gene>
<organism evidence="2">
    <name type="scientific">Brazilian cedratvirus IHUMI</name>
    <dbReference type="NCBI Taxonomy" id="2126980"/>
    <lineage>
        <taxon>Viruses</taxon>
        <taxon>Pithoviruses</taxon>
        <taxon>Orthocedratvirinae</taxon>
        <taxon>Alphacedratvirus</taxon>
        <taxon>Alphacedratvirus brasiliense</taxon>
    </lineage>
</organism>
<evidence type="ECO:0000313" key="2">
    <source>
        <dbReference type="EMBL" id="SPN79297.1"/>
    </source>
</evidence>
<dbReference type="InterPro" id="IPR001810">
    <property type="entry name" value="F-box_dom"/>
</dbReference>
<proteinExistence type="predicted"/>
<dbReference type="PROSITE" id="PS50181">
    <property type="entry name" value="FBOX"/>
    <property type="match status" value="1"/>
</dbReference>
<name>A0A2R8FE67_9VIRU</name>
<dbReference type="SUPFAM" id="SSF81383">
    <property type="entry name" value="F-box domain"/>
    <property type="match status" value="1"/>
</dbReference>
<sequence length="181" mass="21935">MELPLEMREVVASGLPYKDILALCRSDRTWRQVCQDDNFWRNLLLTRFPEANLDTNLTWRENYDLLERLMHRNYYVTVTHCYSQRVPFQKNVYDNQGLNHASLVQDLDFEIIVPEIPISEKKYENNKHCIVNYYPVLSKKEYFTEKDFLNFVEQWLALLDEHFRDVPGYLRYGPEQYYAIY</sequence>
<dbReference type="InterPro" id="IPR036047">
    <property type="entry name" value="F-box-like_dom_sf"/>
</dbReference>
<dbReference type="Gene3D" id="1.20.1280.50">
    <property type="match status" value="1"/>
</dbReference>
<evidence type="ECO:0000259" key="1">
    <source>
        <dbReference type="PROSITE" id="PS50181"/>
    </source>
</evidence>
<keyword evidence="3" id="KW-1185">Reference proteome</keyword>
<protein>
    <submittedName>
        <fullName evidence="2">F-box domain-containing protein</fullName>
    </submittedName>
</protein>
<evidence type="ECO:0000313" key="3">
    <source>
        <dbReference type="Proteomes" id="UP000273054"/>
    </source>
</evidence>
<reference evidence="2" key="1">
    <citation type="submission" date="2018-03" db="EMBL/GenBank/DDBJ databases">
        <authorList>
            <consortium name="Urmite Genomes"/>
        </authorList>
    </citation>
    <scope>NUCLEOTIDE SEQUENCE [LARGE SCALE GENOMIC DNA]</scope>
    <source>
        <strain evidence="2">IHUMI-27.7</strain>
    </source>
</reference>
<feature type="domain" description="F-box" evidence="1">
    <location>
        <begin position="1"/>
        <end position="43"/>
    </location>
</feature>
<dbReference type="Proteomes" id="UP000273054">
    <property type="component" value="Segment"/>
</dbReference>
<accession>A0A2R8FE67</accession>
<dbReference type="EMBL" id="LT994651">
    <property type="protein sequence ID" value="SPN79297.1"/>
    <property type="molecule type" value="Genomic_DNA"/>
</dbReference>